<dbReference type="Gene3D" id="1.20.1280.50">
    <property type="match status" value="1"/>
</dbReference>
<keyword evidence="3" id="KW-1185">Reference proteome</keyword>
<evidence type="ECO:0000259" key="1">
    <source>
        <dbReference type="PROSITE" id="PS50181"/>
    </source>
</evidence>
<dbReference type="EMBL" id="JAVHJM010000006">
    <property type="protein sequence ID" value="KAK6513174.1"/>
    <property type="molecule type" value="Genomic_DNA"/>
</dbReference>
<dbReference type="SUPFAM" id="SSF81383">
    <property type="entry name" value="F-box domain"/>
    <property type="match status" value="1"/>
</dbReference>
<sequence>MLSVHLSLLMKLPTELHYEILSYLDLDDHPAAILVCPLWKDILSSGILQEKRLNSYTRSSCIGKWFIVNSILRSGKLKLKMDLNPPGTATNIQFFWKPSEKNNDDCFKITDDCPILGEAAVSWPVDGGSCETEVGVIYGAIEDLKISHHWLRKMLLFQDRTFVKDDVITVRDLAVGCGIEAVLPLLGVDVPQKEACDVQFSIQIIDVRVRNPVNCFFIQGIGSTDGVLVDD</sequence>
<reference evidence="2 3" key="1">
    <citation type="submission" date="2019-10" db="EMBL/GenBank/DDBJ databases">
        <authorList>
            <person name="Palmer J.M."/>
        </authorList>
    </citation>
    <scope>NUCLEOTIDE SEQUENCE [LARGE SCALE GENOMIC DNA]</scope>
    <source>
        <strain evidence="2 3">TWF506</strain>
    </source>
</reference>
<evidence type="ECO:0000313" key="3">
    <source>
        <dbReference type="Proteomes" id="UP001307849"/>
    </source>
</evidence>
<dbReference type="SMART" id="SM00256">
    <property type="entry name" value="FBOX"/>
    <property type="match status" value="1"/>
</dbReference>
<dbReference type="PROSITE" id="PS50181">
    <property type="entry name" value="FBOX"/>
    <property type="match status" value="1"/>
</dbReference>
<dbReference type="AlphaFoldDB" id="A0AAN8PEN1"/>
<dbReference type="Pfam" id="PF00646">
    <property type="entry name" value="F-box"/>
    <property type="match status" value="1"/>
</dbReference>
<evidence type="ECO:0000313" key="2">
    <source>
        <dbReference type="EMBL" id="KAK6513174.1"/>
    </source>
</evidence>
<dbReference type="InterPro" id="IPR001810">
    <property type="entry name" value="F-box_dom"/>
</dbReference>
<comment type="caution">
    <text evidence="2">The sequence shown here is derived from an EMBL/GenBank/DDBJ whole genome shotgun (WGS) entry which is preliminary data.</text>
</comment>
<accession>A0AAN8PEN1</accession>
<gene>
    <name evidence="2" type="ORF">TWF506_009338</name>
</gene>
<dbReference type="Proteomes" id="UP001307849">
    <property type="component" value="Unassembled WGS sequence"/>
</dbReference>
<name>A0AAN8PEN1_9PEZI</name>
<proteinExistence type="predicted"/>
<dbReference type="InterPro" id="IPR036047">
    <property type="entry name" value="F-box-like_dom_sf"/>
</dbReference>
<feature type="domain" description="F-box" evidence="1">
    <location>
        <begin position="6"/>
        <end position="52"/>
    </location>
</feature>
<organism evidence="2 3">
    <name type="scientific">Arthrobotrys conoides</name>
    <dbReference type="NCBI Taxonomy" id="74498"/>
    <lineage>
        <taxon>Eukaryota</taxon>
        <taxon>Fungi</taxon>
        <taxon>Dikarya</taxon>
        <taxon>Ascomycota</taxon>
        <taxon>Pezizomycotina</taxon>
        <taxon>Orbiliomycetes</taxon>
        <taxon>Orbiliales</taxon>
        <taxon>Orbiliaceae</taxon>
        <taxon>Arthrobotrys</taxon>
    </lineage>
</organism>
<protein>
    <recommendedName>
        <fullName evidence="1">F-box domain-containing protein</fullName>
    </recommendedName>
</protein>